<keyword evidence="1" id="KW-1133">Transmembrane helix</keyword>
<organism evidence="2 3">
    <name type="scientific">Spirosoma oryzae</name>
    <dbReference type="NCBI Taxonomy" id="1469603"/>
    <lineage>
        <taxon>Bacteria</taxon>
        <taxon>Pseudomonadati</taxon>
        <taxon>Bacteroidota</taxon>
        <taxon>Cytophagia</taxon>
        <taxon>Cytophagales</taxon>
        <taxon>Cytophagaceae</taxon>
        <taxon>Spirosoma</taxon>
    </lineage>
</organism>
<evidence type="ECO:0000256" key="1">
    <source>
        <dbReference type="SAM" id="Phobius"/>
    </source>
</evidence>
<feature type="transmembrane region" description="Helical" evidence="1">
    <location>
        <begin position="96"/>
        <end position="116"/>
    </location>
</feature>
<feature type="transmembrane region" description="Helical" evidence="1">
    <location>
        <begin position="192"/>
        <end position="215"/>
    </location>
</feature>
<proteinExistence type="predicted"/>
<keyword evidence="1" id="KW-0812">Transmembrane</keyword>
<protein>
    <submittedName>
        <fullName evidence="2">Uncharacterized protein</fullName>
    </submittedName>
</protein>
<feature type="transmembrane region" description="Helical" evidence="1">
    <location>
        <begin position="122"/>
        <end position="140"/>
    </location>
</feature>
<accession>A0A2T0SSQ2</accession>
<dbReference type="OrthoDB" id="949201at2"/>
<dbReference type="AlphaFoldDB" id="A0A2T0SSQ2"/>
<dbReference type="EMBL" id="PVTE01000012">
    <property type="protein sequence ID" value="PRY36437.1"/>
    <property type="molecule type" value="Genomic_DNA"/>
</dbReference>
<dbReference type="RefSeq" id="WP_106138646.1">
    <property type="nucleotide sequence ID" value="NZ_PVTE01000012.1"/>
</dbReference>
<gene>
    <name evidence="2" type="ORF">CLV58_11227</name>
</gene>
<dbReference type="Proteomes" id="UP000238375">
    <property type="component" value="Unassembled WGS sequence"/>
</dbReference>
<comment type="caution">
    <text evidence="2">The sequence shown here is derived from an EMBL/GenBank/DDBJ whole genome shotgun (WGS) entry which is preliminary data.</text>
</comment>
<evidence type="ECO:0000313" key="2">
    <source>
        <dbReference type="EMBL" id="PRY36437.1"/>
    </source>
</evidence>
<keyword evidence="3" id="KW-1185">Reference proteome</keyword>
<keyword evidence="1" id="KW-0472">Membrane</keyword>
<sequence length="231" mass="26136">MLTPDQLNQIDQHLRKENWLINEDLIAELTDHYAAGIDERMAHGLSFTDALCAVHTDFGGRKGLLKMEEEAQKQQAKKYYRQEWQLIRSFVQGPRWFMAAGLLAGMFLLNVVFGQYDQLKLIYNFGFGFVGSAIVGHILAQPILAFQHLRAGSSLQSTSSPVFISLYVLTAGLLLINKYVLPAYNLTLPTDLIVVLVTIIETLSLVYLLASLVLIRRLIRNERNRRTLKSA</sequence>
<name>A0A2T0SSQ2_9BACT</name>
<evidence type="ECO:0000313" key="3">
    <source>
        <dbReference type="Proteomes" id="UP000238375"/>
    </source>
</evidence>
<reference evidence="2 3" key="1">
    <citation type="submission" date="2018-03" db="EMBL/GenBank/DDBJ databases">
        <title>Genomic Encyclopedia of Archaeal and Bacterial Type Strains, Phase II (KMG-II): from individual species to whole genera.</title>
        <authorList>
            <person name="Goeker M."/>
        </authorList>
    </citation>
    <scope>NUCLEOTIDE SEQUENCE [LARGE SCALE GENOMIC DNA]</scope>
    <source>
        <strain evidence="2 3">DSM 28354</strain>
    </source>
</reference>